<dbReference type="EMBL" id="CABIJS010000444">
    <property type="protein sequence ID" value="VUZ51620.1"/>
    <property type="molecule type" value="Genomic_DNA"/>
</dbReference>
<dbReference type="AlphaFoldDB" id="A0A564YWQ0"/>
<protein>
    <submittedName>
        <fullName evidence="1">Uncharacterized protein</fullName>
    </submittedName>
</protein>
<keyword evidence="2" id="KW-1185">Reference proteome</keyword>
<name>A0A564YWQ0_HYMDI</name>
<reference evidence="1 2" key="1">
    <citation type="submission" date="2019-07" db="EMBL/GenBank/DDBJ databases">
        <authorList>
            <person name="Jastrzebski P J."/>
            <person name="Paukszto L."/>
            <person name="Jastrzebski P J."/>
        </authorList>
    </citation>
    <scope>NUCLEOTIDE SEQUENCE [LARGE SCALE GENOMIC DNA]</scope>
    <source>
        <strain evidence="1 2">WMS-il1</strain>
    </source>
</reference>
<gene>
    <name evidence="1" type="ORF">WMSIL1_LOCUS10258</name>
</gene>
<evidence type="ECO:0000313" key="2">
    <source>
        <dbReference type="Proteomes" id="UP000321570"/>
    </source>
</evidence>
<accession>A0A564YWQ0</accession>
<feature type="non-terminal residue" evidence="1">
    <location>
        <position position="1"/>
    </location>
</feature>
<organism evidence="1 2">
    <name type="scientific">Hymenolepis diminuta</name>
    <name type="common">Rat tapeworm</name>
    <dbReference type="NCBI Taxonomy" id="6216"/>
    <lineage>
        <taxon>Eukaryota</taxon>
        <taxon>Metazoa</taxon>
        <taxon>Spiralia</taxon>
        <taxon>Lophotrochozoa</taxon>
        <taxon>Platyhelminthes</taxon>
        <taxon>Cestoda</taxon>
        <taxon>Eucestoda</taxon>
        <taxon>Cyclophyllidea</taxon>
        <taxon>Hymenolepididae</taxon>
        <taxon>Hymenolepis</taxon>
    </lineage>
</organism>
<proteinExistence type="predicted"/>
<sequence length="95" mass="11126">SLTLRTVITPYLVFKLIEPENTDHLSTEKTHSPSDNYQANIRSSHSQDANFAKNIVIIETSLSKTLLPELQRKWPQRRLLPRVFYEQFNEAELEQ</sequence>
<evidence type="ECO:0000313" key="1">
    <source>
        <dbReference type="EMBL" id="VUZ51620.1"/>
    </source>
</evidence>
<dbReference type="Proteomes" id="UP000321570">
    <property type="component" value="Unassembled WGS sequence"/>
</dbReference>